<evidence type="ECO:0000256" key="6">
    <source>
        <dbReference type="ARBA" id="ARBA00022692"/>
    </source>
</evidence>
<evidence type="ECO:0000256" key="2">
    <source>
        <dbReference type="ARBA" id="ARBA00006555"/>
    </source>
</evidence>
<reference evidence="12 13" key="1">
    <citation type="submission" date="2016-04" db="EMBL/GenBank/DDBJ databases">
        <authorList>
            <person name="Evans L.H."/>
            <person name="Alamgir A."/>
            <person name="Owens N."/>
            <person name="Weber N.D."/>
            <person name="Virtaneva K."/>
            <person name="Barbian K."/>
            <person name="Babar A."/>
            <person name="Rosenke K."/>
        </authorList>
    </citation>
    <scope>NUCLEOTIDE SEQUENCE [LARGE SCALE GENOMIC DNA]</scope>
    <source>
        <strain evidence="12 13">CCM 8644</strain>
    </source>
</reference>
<evidence type="ECO:0000256" key="3">
    <source>
        <dbReference type="ARBA" id="ARBA00022448"/>
    </source>
</evidence>
<sequence length="624" mass="71168">MNWANYLIQINLYLAVFYIFYQLFLKDETFFNLNRTYLLGAAFFSMMIPVARVQWVKSLFITEQVQTGWTNVNVRIMQGFASPLVNNNTWALGDYLTLVYLFVFTVLMLRLIYKLIKVKQLFKSENSSEAFSFFGKIRINPNLTNLKEIEKHELTHAKQLHSADVIFFEILAIINWFNPVCYLYKKSIKHIHEFIADEEAVKLSDKKEYAILLFSKSFGVKPNQLTNNFFNQSLLKRRIKMLNKQKSRKAAILKYGLSAPLFLLAIILSSAKISENKMIDKVAKTVQPKQEIINVSIPKNIKKMITGLVKKPIVEIVIDTSVFKDLRKHLGRNLRYPPIERSNSNVAKVSLTFDVNEDGNIDNVKANTFSGFDFEKEGIRALELFKDKLNVAPSNYSIILNYALQGDKMIVDNETDLGIIKNYIGEVMIVGYLPKAEDKKAIILNPQSSKDPIFQNVEVLPSFPGGLQAFGKFLGGNLNYPKAAKDAKIEGRVYAQFVVEKDGSLTEVKIVRRIGYGCDEEAKRVLELSPKWNPGVQNGEKVRVIYTVPIFFQINKKVNFPPPISNDFIEKSLFLIDGVEYHGSERINIVKNEVSNILKGEAATIKYGEKGKNGVIEITTKKKD</sequence>
<feature type="transmembrane region" description="Helical" evidence="10">
    <location>
        <begin position="37"/>
        <end position="55"/>
    </location>
</feature>
<comment type="caution">
    <text evidence="12">The sequence shown here is derived from an EMBL/GenBank/DDBJ whole genome shotgun (WGS) entry which is preliminary data.</text>
</comment>
<keyword evidence="4" id="KW-1003">Cell membrane</keyword>
<dbReference type="Proteomes" id="UP000078459">
    <property type="component" value="Unassembled WGS sequence"/>
</dbReference>
<protein>
    <recommendedName>
        <fullName evidence="11">TonB C-terminal domain-containing protein</fullName>
    </recommendedName>
</protein>
<dbReference type="PANTHER" id="PTHR33446:SF2">
    <property type="entry name" value="PROTEIN TONB"/>
    <property type="match status" value="1"/>
</dbReference>
<dbReference type="AlphaFoldDB" id="A0A179DAB8"/>
<evidence type="ECO:0000256" key="1">
    <source>
        <dbReference type="ARBA" id="ARBA00004383"/>
    </source>
</evidence>
<dbReference type="Gene3D" id="3.30.1150.10">
    <property type="match status" value="2"/>
</dbReference>
<keyword evidence="8 10" id="KW-1133">Transmembrane helix</keyword>
<name>A0A179DAB8_9SPHI</name>
<dbReference type="InterPro" id="IPR037682">
    <property type="entry name" value="TonB_C"/>
</dbReference>
<dbReference type="GO" id="GO:0055085">
    <property type="term" value="P:transmembrane transport"/>
    <property type="evidence" value="ECO:0007669"/>
    <property type="project" value="InterPro"/>
</dbReference>
<dbReference type="InterPro" id="IPR006260">
    <property type="entry name" value="TonB/TolA_C"/>
</dbReference>
<dbReference type="GO" id="GO:0031992">
    <property type="term" value="F:energy transducer activity"/>
    <property type="evidence" value="ECO:0007669"/>
    <property type="project" value="TreeGrafter"/>
</dbReference>
<dbReference type="PANTHER" id="PTHR33446">
    <property type="entry name" value="PROTEIN TONB-RELATED"/>
    <property type="match status" value="1"/>
</dbReference>
<evidence type="ECO:0000256" key="10">
    <source>
        <dbReference type="SAM" id="Phobius"/>
    </source>
</evidence>
<dbReference type="Gene3D" id="2.170.130.10">
    <property type="entry name" value="TonB-dependent receptor, plug domain"/>
    <property type="match status" value="1"/>
</dbReference>
<dbReference type="RefSeq" id="WP_068823819.1">
    <property type="nucleotide sequence ID" value="NZ_LWHJ01000032.1"/>
</dbReference>
<dbReference type="InterPro" id="IPR037066">
    <property type="entry name" value="Plug_dom_sf"/>
</dbReference>
<evidence type="ECO:0000256" key="4">
    <source>
        <dbReference type="ARBA" id="ARBA00022475"/>
    </source>
</evidence>
<dbReference type="STRING" id="1826909.A5893_16645"/>
<keyword evidence="5" id="KW-0997">Cell inner membrane</keyword>
<evidence type="ECO:0000313" key="12">
    <source>
        <dbReference type="EMBL" id="OAQ37996.1"/>
    </source>
</evidence>
<keyword evidence="3" id="KW-0813">Transport</keyword>
<dbReference type="EMBL" id="LWHJ01000032">
    <property type="protein sequence ID" value="OAQ37996.1"/>
    <property type="molecule type" value="Genomic_DNA"/>
</dbReference>
<evidence type="ECO:0000256" key="9">
    <source>
        <dbReference type="ARBA" id="ARBA00023136"/>
    </source>
</evidence>
<dbReference type="PROSITE" id="PS52015">
    <property type="entry name" value="TONB_CTD"/>
    <property type="match status" value="1"/>
</dbReference>
<feature type="transmembrane region" description="Helical" evidence="10">
    <location>
        <begin position="251"/>
        <end position="271"/>
    </location>
</feature>
<proteinExistence type="inferred from homology"/>
<gene>
    <name evidence="12" type="ORF">A5893_16645</name>
</gene>
<dbReference type="OrthoDB" id="649093at2"/>
<dbReference type="NCBIfam" id="TIGR01352">
    <property type="entry name" value="tonB_Cterm"/>
    <property type="match status" value="1"/>
</dbReference>
<keyword evidence="6 10" id="KW-0812">Transmembrane</keyword>
<dbReference type="GO" id="GO:0098797">
    <property type="term" value="C:plasma membrane protein complex"/>
    <property type="evidence" value="ECO:0007669"/>
    <property type="project" value="TreeGrafter"/>
</dbReference>
<reference evidence="12 13" key="2">
    <citation type="submission" date="2016-06" db="EMBL/GenBank/DDBJ databases">
        <title>Pedobacter psychrophilus sp. nov., isolated from Antarctic fragmentary rock.</title>
        <authorList>
            <person name="Svec P."/>
        </authorList>
    </citation>
    <scope>NUCLEOTIDE SEQUENCE [LARGE SCALE GENOMIC DNA]</scope>
    <source>
        <strain evidence="12 13">CCM 8644</strain>
    </source>
</reference>
<dbReference type="InterPro" id="IPR051045">
    <property type="entry name" value="TonB-dependent_transducer"/>
</dbReference>
<feature type="domain" description="TonB C-terminal" evidence="11">
    <location>
        <begin position="465"/>
        <end position="561"/>
    </location>
</feature>
<feature type="transmembrane region" description="Helical" evidence="10">
    <location>
        <begin position="95"/>
        <end position="113"/>
    </location>
</feature>
<dbReference type="Pfam" id="PF03544">
    <property type="entry name" value="TonB_C"/>
    <property type="match status" value="2"/>
</dbReference>
<dbReference type="Pfam" id="PF05569">
    <property type="entry name" value="Peptidase_M56"/>
    <property type="match status" value="1"/>
</dbReference>
<dbReference type="SUPFAM" id="SSF74653">
    <property type="entry name" value="TolA/TonB C-terminal domain"/>
    <property type="match status" value="2"/>
</dbReference>
<keyword evidence="7" id="KW-0653">Protein transport</keyword>
<feature type="transmembrane region" description="Helical" evidence="10">
    <location>
        <begin position="6"/>
        <end position="25"/>
    </location>
</feature>
<keyword evidence="9 10" id="KW-0472">Membrane</keyword>
<organism evidence="12 13">
    <name type="scientific">Pedobacter psychrophilus</name>
    <dbReference type="NCBI Taxonomy" id="1826909"/>
    <lineage>
        <taxon>Bacteria</taxon>
        <taxon>Pseudomonadati</taxon>
        <taxon>Bacteroidota</taxon>
        <taxon>Sphingobacteriia</taxon>
        <taxon>Sphingobacteriales</taxon>
        <taxon>Sphingobacteriaceae</taxon>
        <taxon>Pedobacter</taxon>
    </lineage>
</organism>
<evidence type="ECO:0000256" key="7">
    <source>
        <dbReference type="ARBA" id="ARBA00022927"/>
    </source>
</evidence>
<dbReference type="CDD" id="cd07341">
    <property type="entry name" value="M56_BlaR1_MecR1_like"/>
    <property type="match status" value="1"/>
</dbReference>
<dbReference type="InterPro" id="IPR008756">
    <property type="entry name" value="Peptidase_M56"/>
</dbReference>
<evidence type="ECO:0000256" key="8">
    <source>
        <dbReference type="ARBA" id="ARBA00022989"/>
    </source>
</evidence>
<evidence type="ECO:0000259" key="11">
    <source>
        <dbReference type="PROSITE" id="PS52015"/>
    </source>
</evidence>
<keyword evidence="13" id="KW-1185">Reference proteome</keyword>
<comment type="subcellular location">
    <subcellularLocation>
        <location evidence="1">Cell inner membrane</location>
        <topology evidence="1">Single-pass membrane protein</topology>
        <orientation evidence="1">Periplasmic side</orientation>
    </subcellularLocation>
</comment>
<accession>A0A179DAB8</accession>
<evidence type="ECO:0000256" key="5">
    <source>
        <dbReference type="ARBA" id="ARBA00022519"/>
    </source>
</evidence>
<comment type="similarity">
    <text evidence="2">Belongs to the TonB family.</text>
</comment>
<evidence type="ECO:0000313" key="13">
    <source>
        <dbReference type="Proteomes" id="UP000078459"/>
    </source>
</evidence>
<dbReference type="GO" id="GO:0015031">
    <property type="term" value="P:protein transport"/>
    <property type="evidence" value="ECO:0007669"/>
    <property type="project" value="UniProtKB-KW"/>
</dbReference>